<reference evidence="1" key="1">
    <citation type="submission" date="2024-05" db="EMBL/GenBank/DDBJ databases">
        <authorList>
            <person name="Hoffpauir A."/>
            <person name="Koss R."/>
            <person name="Kumar R."/>
            <person name="Plichta A."/>
            <person name="Hutchison K.W."/>
            <person name="Molloy S.D."/>
            <person name="Viland M.D."/>
            <person name="Lewis C.M."/>
            <person name="Garlena R.A."/>
            <person name="Russell D.A."/>
            <person name="Jacobs-Sera D."/>
            <person name="Hatfull G.F."/>
        </authorList>
    </citation>
    <scope>NUCLEOTIDE SEQUENCE</scope>
</reference>
<evidence type="ECO:0000313" key="1">
    <source>
        <dbReference type="EMBL" id="XCH44099.1"/>
    </source>
</evidence>
<name>A0AAU8GSX0_9VIRU</name>
<accession>A0AAU8GSX0</accession>
<dbReference type="EMBL" id="PP758914">
    <property type="protein sequence ID" value="XCH44099.1"/>
    <property type="molecule type" value="Genomic_DNA"/>
</dbReference>
<organism evidence="1">
    <name type="scientific">Mycobacterium phage QTRlifeCrisis</name>
    <dbReference type="NCBI Taxonomy" id="3136627"/>
    <lineage>
        <taxon>Viruses</taxon>
    </lineage>
</organism>
<gene>
    <name evidence="1" type="primary">53</name>
    <name evidence="1" type="ORF">SEA_QTRLIFECRISIS_53</name>
</gene>
<protein>
    <submittedName>
        <fullName evidence="1">Uncharacterized protein</fullName>
    </submittedName>
</protein>
<sequence>MKIGDKAVVTGPLRFTHSEDEGPYVFLTPGEVVEVIEQGLEIGDVLVRSLADGGRQYIAAGSLSPLKEPRVWERFEDVPESVVVTDRIGTKWFGGDVNRYAPFTEVIK</sequence>
<proteinExistence type="predicted"/>